<dbReference type="GO" id="GO:0008234">
    <property type="term" value="F:cysteine-type peptidase activity"/>
    <property type="evidence" value="ECO:0007669"/>
    <property type="project" value="UniProtKB-KW"/>
</dbReference>
<dbReference type="InterPro" id="IPR051794">
    <property type="entry name" value="PG_Endopeptidase_C40"/>
</dbReference>
<name>A0A2W5IDY8_9ACTN</name>
<gene>
    <name evidence="7" type="ORF">DI579_03335</name>
</gene>
<comment type="caution">
    <text evidence="7">The sequence shown here is derived from an EMBL/GenBank/DDBJ whole genome shotgun (WGS) entry which is preliminary data.</text>
</comment>
<evidence type="ECO:0000313" key="7">
    <source>
        <dbReference type="EMBL" id="PZP89303.1"/>
    </source>
</evidence>
<comment type="similarity">
    <text evidence="1">Belongs to the peptidase C40 family.</text>
</comment>
<feature type="domain" description="NlpC/P60" evidence="6">
    <location>
        <begin position="205"/>
        <end position="322"/>
    </location>
</feature>
<feature type="region of interest" description="Disordered" evidence="5">
    <location>
        <begin position="116"/>
        <end position="135"/>
    </location>
</feature>
<evidence type="ECO:0000256" key="2">
    <source>
        <dbReference type="ARBA" id="ARBA00022670"/>
    </source>
</evidence>
<dbReference type="Proteomes" id="UP000248606">
    <property type="component" value="Unassembled WGS sequence"/>
</dbReference>
<evidence type="ECO:0000256" key="1">
    <source>
        <dbReference type="ARBA" id="ARBA00007074"/>
    </source>
</evidence>
<evidence type="ECO:0000256" key="3">
    <source>
        <dbReference type="ARBA" id="ARBA00022801"/>
    </source>
</evidence>
<dbReference type="AlphaFoldDB" id="A0A2W5IDY8"/>
<dbReference type="InterPro" id="IPR000064">
    <property type="entry name" value="NLP_P60_dom"/>
</dbReference>
<dbReference type="GO" id="GO:0006508">
    <property type="term" value="P:proteolysis"/>
    <property type="evidence" value="ECO:0007669"/>
    <property type="project" value="UniProtKB-KW"/>
</dbReference>
<keyword evidence="4" id="KW-0788">Thiol protease</keyword>
<accession>A0A2W5IDY8</accession>
<keyword evidence="3" id="KW-0378">Hydrolase</keyword>
<evidence type="ECO:0000256" key="5">
    <source>
        <dbReference type="SAM" id="MobiDB-lite"/>
    </source>
</evidence>
<dbReference type="EMBL" id="QFOZ01000003">
    <property type="protein sequence ID" value="PZP89303.1"/>
    <property type="molecule type" value="Genomic_DNA"/>
</dbReference>
<sequence>MRALSELQGPTQKALATAHDAYLKSDIKLPLAVPSPHSMAEIAGATLTPTLPTIKGRAKIHGHTNIDVQLGGNSFTEHVAWGQDPDVRADATTTQAPPAHTSSVAYSAGAATTYSGPTGMQTGSPSSTYSGTGGGAGAVTSAGTGAPAATSIGAHYASGAQYASGYTASSAHTSNTSDDTNGYCVTADGEVPITLPNGHTVYAPNATAATAIKSALTQVGVPYVWGGTTPGVGLDCSGLTQWAYQQAGLEIGRTTWDQDNNPQIPVEEALPGDLLIWDGHVAMFLGDGLMIEAGDPVAVTPVRTENAGMAFEGVFRPWLKKK</sequence>
<dbReference type="PROSITE" id="PS51935">
    <property type="entry name" value="NLPC_P60"/>
    <property type="match status" value="1"/>
</dbReference>
<evidence type="ECO:0000259" key="6">
    <source>
        <dbReference type="PROSITE" id="PS51935"/>
    </source>
</evidence>
<dbReference type="Gene3D" id="3.90.1720.10">
    <property type="entry name" value="endopeptidase domain like (from Nostoc punctiforme)"/>
    <property type="match status" value="1"/>
</dbReference>
<evidence type="ECO:0000256" key="4">
    <source>
        <dbReference type="ARBA" id="ARBA00022807"/>
    </source>
</evidence>
<dbReference type="InterPro" id="IPR038765">
    <property type="entry name" value="Papain-like_cys_pep_sf"/>
</dbReference>
<organism evidence="7 8">
    <name type="scientific">Lawsonella clevelandensis</name>
    <dbReference type="NCBI Taxonomy" id="1528099"/>
    <lineage>
        <taxon>Bacteria</taxon>
        <taxon>Bacillati</taxon>
        <taxon>Actinomycetota</taxon>
        <taxon>Actinomycetes</taxon>
        <taxon>Mycobacteriales</taxon>
        <taxon>Lawsonellaceae</taxon>
        <taxon>Lawsonella</taxon>
    </lineage>
</organism>
<dbReference type="SUPFAM" id="SSF54001">
    <property type="entry name" value="Cysteine proteinases"/>
    <property type="match status" value="1"/>
</dbReference>
<proteinExistence type="inferred from homology"/>
<dbReference type="PANTHER" id="PTHR47359">
    <property type="entry name" value="PEPTIDOGLYCAN DL-ENDOPEPTIDASE CWLO"/>
    <property type="match status" value="1"/>
</dbReference>
<reference evidence="7 8" key="1">
    <citation type="submission" date="2017-08" db="EMBL/GenBank/DDBJ databases">
        <title>Infants hospitalized years apart are colonized by the same room-sourced microbial strains.</title>
        <authorList>
            <person name="Brooks B."/>
            <person name="Olm M.R."/>
            <person name="Firek B.A."/>
            <person name="Baker R."/>
            <person name="Thomas B.C."/>
            <person name="Morowitz M.J."/>
            <person name="Banfield J.F."/>
        </authorList>
    </citation>
    <scope>NUCLEOTIDE SEQUENCE [LARGE SCALE GENOMIC DNA]</scope>
    <source>
        <strain evidence="7">S2_006_000_R1_57</strain>
    </source>
</reference>
<evidence type="ECO:0000313" key="8">
    <source>
        <dbReference type="Proteomes" id="UP000248606"/>
    </source>
</evidence>
<keyword evidence="2" id="KW-0645">Protease</keyword>
<dbReference type="PANTHER" id="PTHR47359:SF3">
    <property type="entry name" value="NLP_P60 DOMAIN-CONTAINING PROTEIN-RELATED"/>
    <property type="match status" value="1"/>
</dbReference>
<dbReference type="Pfam" id="PF00877">
    <property type="entry name" value="NLPC_P60"/>
    <property type="match status" value="1"/>
</dbReference>
<protein>
    <recommendedName>
        <fullName evidence="6">NlpC/P60 domain-containing protein</fullName>
    </recommendedName>
</protein>